<reference evidence="1" key="1">
    <citation type="submission" date="2020-05" db="EMBL/GenBank/DDBJ databases">
        <title>WGS assembly of Panicum virgatum.</title>
        <authorList>
            <person name="Lovell J.T."/>
            <person name="Jenkins J."/>
            <person name="Shu S."/>
            <person name="Juenger T.E."/>
            <person name="Schmutz J."/>
        </authorList>
    </citation>
    <scope>NUCLEOTIDE SEQUENCE</scope>
    <source>
        <strain evidence="1">AP13</strain>
    </source>
</reference>
<evidence type="ECO:0000313" key="2">
    <source>
        <dbReference type="Proteomes" id="UP000823388"/>
    </source>
</evidence>
<sequence length="66" mass="7909">MSTATRILEPRFSILPVLLFSCVSTFEEWSQLSRVPLPMYSRIRALNSFPVWSRLEHRLITRIRFR</sequence>
<comment type="caution">
    <text evidence="1">The sequence shown here is derived from an EMBL/GenBank/DDBJ whole genome shotgun (WGS) entry which is preliminary data.</text>
</comment>
<proteinExistence type="predicted"/>
<name>A0A8T0PPV2_PANVG</name>
<organism evidence="1 2">
    <name type="scientific">Panicum virgatum</name>
    <name type="common">Blackwell switchgrass</name>
    <dbReference type="NCBI Taxonomy" id="38727"/>
    <lineage>
        <taxon>Eukaryota</taxon>
        <taxon>Viridiplantae</taxon>
        <taxon>Streptophyta</taxon>
        <taxon>Embryophyta</taxon>
        <taxon>Tracheophyta</taxon>
        <taxon>Spermatophyta</taxon>
        <taxon>Magnoliopsida</taxon>
        <taxon>Liliopsida</taxon>
        <taxon>Poales</taxon>
        <taxon>Poaceae</taxon>
        <taxon>PACMAD clade</taxon>
        <taxon>Panicoideae</taxon>
        <taxon>Panicodae</taxon>
        <taxon>Paniceae</taxon>
        <taxon>Panicinae</taxon>
        <taxon>Panicum</taxon>
        <taxon>Panicum sect. Hiantes</taxon>
    </lineage>
</organism>
<dbReference type="PROSITE" id="PS51257">
    <property type="entry name" value="PROKAR_LIPOPROTEIN"/>
    <property type="match status" value="1"/>
</dbReference>
<accession>A0A8T0PPV2</accession>
<protein>
    <submittedName>
        <fullName evidence="1">Uncharacterized protein</fullName>
    </submittedName>
</protein>
<dbReference type="Proteomes" id="UP000823388">
    <property type="component" value="Chromosome 8K"/>
</dbReference>
<dbReference type="AlphaFoldDB" id="A0A8T0PPV2"/>
<evidence type="ECO:0000313" key="1">
    <source>
        <dbReference type="EMBL" id="KAG2563680.1"/>
    </source>
</evidence>
<keyword evidence="2" id="KW-1185">Reference proteome</keyword>
<dbReference type="EMBL" id="CM029051">
    <property type="protein sequence ID" value="KAG2563680.1"/>
    <property type="molecule type" value="Genomic_DNA"/>
</dbReference>
<gene>
    <name evidence="1" type="ORF">PVAP13_8KG059622</name>
</gene>